<organism evidence="2 3">
    <name type="scientific">Tepidimicrobium xylanilyticum</name>
    <dbReference type="NCBI Taxonomy" id="1123352"/>
    <lineage>
        <taxon>Bacteria</taxon>
        <taxon>Bacillati</taxon>
        <taxon>Bacillota</taxon>
        <taxon>Tissierellia</taxon>
        <taxon>Tissierellales</taxon>
        <taxon>Tepidimicrobiaceae</taxon>
        <taxon>Tepidimicrobium</taxon>
    </lineage>
</organism>
<keyword evidence="3" id="KW-1185">Reference proteome</keyword>
<name>A0A1H2Q7G2_9FIRM</name>
<dbReference type="OrthoDB" id="9780425at2"/>
<dbReference type="RefSeq" id="WP_093749730.1">
    <property type="nucleotide sequence ID" value="NZ_BSYN01000001.1"/>
</dbReference>
<gene>
    <name evidence="2" type="ORF">SAMN05660923_00075</name>
</gene>
<evidence type="ECO:0000313" key="3">
    <source>
        <dbReference type="Proteomes" id="UP000198828"/>
    </source>
</evidence>
<accession>A0A1H2Q7G2</accession>
<proteinExistence type="predicted"/>
<dbReference type="GO" id="GO:0006779">
    <property type="term" value="P:porphyrin-containing compound biosynthetic process"/>
    <property type="evidence" value="ECO:0007669"/>
    <property type="project" value="InterPro"/>
</dbReference>
<evidence type="ECO:0000259" key="1">
    <source>
        <dbReference type="Pfam" id="PF01208"/>
    </source>
</evidence>
<dbReference type="Gene3D" id="3.20.20.210">
    <property type="match status" value="1"/>
</dbReference>
<dbReference type="PANTHER" id="PTHR47099:SF1">
    <property type="entry name" value="METHYLCOBAMIDE:COM METHYLTRANSFERASE MTBA"/>
    <property type="match status" value="1"/>
</dbReference>
<dbReference type="EMBL" id="FNNG01000001">
    <property type="protein sequence ID" value="SDW02950.1"/>
    <property type="molecule type" value="Genomic_DNA"/>
</dbReference>
<dbReference type="InterPro" id="IPR052024">
    <property type="entry name" value="Methanogen_methyltrans"/>
</dbReference>
<dbReference type="GO" id="GO:0004853">
    <property type="term" value="F:uroporphyrinogen decarboxylase activity"/>
    <property type="evidence" value="ECO:0007669"/>
    <property type="project" value="InterPro"/>
</dbReference>
<dbReference type="AlphaFoldDB" id="A0A1H2Q7G2"/>
<protein>
    <submittedName>
        <fullName evidence="2">Uroporphyrinogen decarboxylase</fullName>
    </submittedName>
</protein>
<feature type="domain" description="Uroporphyrinogen decarboxylase (URO-D)" evidence="1">
    <location>
        <begin position="18"/>
        <end position="356"/>
    </location>
</feature>
<dbReference type="SUPFAM" id="SSF51726">
    <property type="entry name" value="UROD/MetE-like"/>
    <property type="match status" value="1"/>
</dbReference>
<reference evidence="2 3" key="1">
    <citation type="submission" date="2016-10" db="EMBL/GenBank/DDBJ databases">
        <authorList>
            <person name="de Groot N.N."/>
        </authorList>
    </citation>
    <scope>NUCLEOTIDE SEQUENCE [LARGE SCALE GENOMIC DNA]</scope>
    <source>
        <strain evidence="2 3">DSM 23310</strain>
    </source>
</reference>
<dbReference type="InterPro" id="IPR000257">
    <property type="entry name" value="Uroporphyrinogen_deCOase"/>
</dbReference>
<dbReference type="PANTHER" id="PTHR47099">
    <property type="entry name" value="METHYLCOBAMIDE:COM METHYLTRANSFERASE MTBA"/>
    <property type="match status" value="1"/>
</dbReference>
<dbReference type="CDD" id="cd03465">
    <property type="entry name" value="URO-D_like"/>
    <property type="match status" value="1"/>
</dbReference>
<dbReference type="Pfam" id="PF01208">
    <property type="entry name" value="URO-D"/>
    <property type="match status" value="1"/>
</dbReference>
<dbReference type="InterPro" id="IPR038071">
    <property type="entry name" value="UROD/MetE-like_sf"/>
</dbReference>
<dbReference type="Proteomes" id="UP000198828">
    <property type="component" value="Unassembled WGS sequence"/>
</dbReference>
<sequence length="370" mass="41297">MDYSELKLKMKEVKSEMTPSERMKKYLAGEEVDHIPYGLISLYEALSEIYGYTTSQLNSDFNIFAEIIERAREDFGLEGVNIGLRLRAMGAAMGSTLNYPEHGIDRIEEHILQDYNDWDKMVEIDPYNNRVLTPMLEKAAKVRERFPDMSISTGVAGPISTAIAIRPIEKVLRDTRKNPEKLKELIALAVDNSLKWVEAFTKEFGPGIVSISDPVTCTDILSLKQFEEFSFPELKRLILGIKEITGLKPSLHICGHTKGIWNYLKGLEISSFSVDNCEDLGETSEILGDTMTIVGNVPPVDILRNGTIDDVIESVKECIQKAAKSPKGYIISSGCQVPLGTPKENLEAYVYAVRTYGRGAKIGEMPLGMM</sequence>
<evidence type="ECO:0000313" key="2">
    <source>
        <dbReference type="EMBL" id="SDW02950.1"/>
    </source>
</evidence>